<dbReference type="SUPFAM" id="SSF56935">
    <property type="entry name" value="Porins"/>
    <property type="match status" value="1"/>
</dbReference>
<organism evidence="2 3">
    <name type="scientific">Ferrimonas sediminicola</name>
    <dbReference type="NCBI Taxonomy" id="2569538"/>
    <lineage>
        <taxon>Bacteria</taxon>
        <taxon>Pseudomonadati</taxon>
        <taxon>Pseudomonadota</taxon>
        <taxon>Gammaproteobacteria</taxon>
        <taxon>Alteromonadales</taxon>
        <taxon>Ferrimonadaceae</taxon>
        <taxon>Ferrimonas</taxon>
    </lineage>
</organism>
<name>A0A4U1BHU3_9GAMM</name>
<accession>A0A4U1BHU3</accession>
<evidence type="ECO:0000313" key="3">
    <source>
        <dbReference type="Proteomes" id="UP000305674"/>
    </source>
</evidence>
<dbReference type="RefSeq" id="WP_136852179.1">
    <property type="nucleotide sequence ID" value="NZ_SWCI01000002.1"/>
</dbReference>
<keyword evidence="3" id="KW-1185">Reference proteome</keyword>
<dbReference type="EMBL" id="SWCI01000002">
    <property type="protein sequence ID" value="TKB50637.1"/>
    <property type="molecule type" value="Genomic_DNA"/>
</dbReference>
<proteinExistence type="predicted"/>
<keyword evidence="1" id="KW-0732">Signal</keyword>
<dbReference type="Proteomes" id="UP000305674">
    <property type="component" value="Unassembled WGS sequence"/>
</dbReference>
<dbReference type="OrthoDB" id="5383458at2"/>
<dbReference type="AlphaFoldDB" id="A0A4U1BHU3"/>
<evidence type="ECO:0000313" key="2">
    <source>
        <dbReference type="EMBL" id="TKB50637.1"/>
    </source>
</evidence>
<feature type="chain" id="PRO_5020832837" description="Alginate export domain-containing protein" evidence="1">
    <location>
        <begin position="16"/>
        <end position="384"/>
    </location>
</feature>
<reference evidence="2 3" key="1">
    <citation type="submission" date="2019-04" db="EMBL/GenBank/DDBJ databases">
        <authorList>
            <person name="Hwang J.C."/>
        </authorList>
    </citation>
    <scope>NUCLEOTIDE SEQUENCE [LARGE SCALE GENOMIC DNA]</scope>
    <source>
        <strain evidence="2 3">IMCC35001</strain>
    </source>
</reference>
<evidence type="ECO:0008006" key="4">
    <source>
        <dbReference type="Google" id="ProtNLM"/>
    </source>
</evidence>
<sequence>MRLALLLPFSAQALAQIPGLAPQSPWELSGYLKGMTSLSQPDGAASRSEQLLHQRIDLEYRGRQGWRFNLGMRNRLLYSDALSQPGYDDLIGGDRGYWDLSANWLERDSMLGTSSLDRLYLTWQDSLWQLRGGRFRINWSMTTVWNPNDLFNAYSIYDFDYEERPGSDALMLTRQLGVASELNLVVSPSDDPDRHSYAVRYLFNHLGWDAQLLAGKSDLDRVVGLGLASDLGGAGIRGELSHFDPSDQASQLRQPSWVVSLEGDYSFAGPRNLSVRGALLYISEPLAPPSAADYLRAPLTARTLSFTEFTGYGELGWDLTALTRLTLSASYYDDGSLFTGASFNHSLADDWTLLGVVQRFDGSTASLFGQSPATLWYAQIRWSF</sequence>
<evidence type="ECO:0000256" key="1">
    <source>
        <dbReference type="SAM" id="SignalP"/>
    </source>
</evidence>
<gene>
    <name evidence="2" type="ORF">FCL40_05675</name>
</gene>
<feature type="signal peptide" evidence="1">
    <location>
        <begin position="1"/>
        <end position="15"/>
    </location>
</feature>
<comment type="caution">
    <text evidence="2">The sequence shown here is derived from an EMBL/GenBank/DDBJ whole genome shotgun (WGS) entry which is preliminary data.</text>
</comment>
<protein>
    <recommendedName>
        <fullName evidence="4">Alginate export domain-containing protein</fullName>
    </recommendedName>
</protein>